<dbReference type="AlphaFoldDB" id="A0A5J5FAB3"/>
<dbReference type="InterPro" id="IPR045247">
    <property type="entry name" value="Oye-like"/>
</dbReference>
<dbReference type="OrthoDB" id="276546at2759"/>
<dbReference type="InParanoid" id="A0A5J5FAB3"/>
<evidence type="ECO:0000313" key="6">
    <source>
        <dbReference type="Proteomes" id="UP000326924"/>
    </source>
</evidence>
<dbReference type="InterPro" id="IPR013785">
    <property type="entry name" value="Aldolase_TIM"/>
</dbReference>
<evidence type="ECO:0000259" key="4">
    <source>
        <dbReference type="Pfam" id="PF00724"/>
    </source>
</evidence>
<dbReference type="GO" id="GO:0016628">
    <property type="term" value="F:oxidoreductase activity, acting on the CH-CH group of donors, NAD or NADP as acceptor"/>
    <property type="evidence" value="ECO:0007669"/>
    <property type="project" value="UniProtKB-ARBA"/>
</dbReference>
<dbReference type="EMBL" id="VXIS01000012">
    <property type="protein sequence ID" value="KAA8913743.1"/>
    <property type="molecule type" value="Genomic_DNA"/>
</dbReference>
<comment type="caution">
    <text evidence="5">The sequence shown here is derived from an EMBL/GenBank/DDBJ whole genome shotgun (WGS) entry which is preliminary data.</text>
</comment>
<dbReference type="InterPro" id="IPR001155">
    <property type="entry name" value="OxRdtase_FMN_N"/>
</dbReference>
<dbReference type="Gene3D" id="3.20.20.70">
    <property type="entry name" value="Aldolase class I"/>
    <property type="match status" value="1"/>
</dbReference>
<dbReference type="CDD" id="cd02933">
    <property type="entry name" value="OYE_like_FMN"/>
    <property type="match status" value="1"/>
</dbReference>
<organism evidence="5 6">
    <name type="scientific">Sphaerosporella brunnea</name>
    <dbReference type="NCBI Taxonomy" id="1250544"/>
    <lineage>
        <taxon>Eukaryota</taxon>
        <taxon>Fungi</taxon>
        <taxon>Dikarya</taxon>
        <taxon>Ascomycota</taxon>
        <taxon>Pezizomycotina</taxon>
        <taxon>Pezizomycetes</taxon>
        <taxon>Pezizales</taxon>
        <taxon>Pyronemataceae</taxon>
        <taxon>Sphaerosporella</taxon>
    </lineage>
</organism>
<comment type="cofactor">
    <cofactor evidence="1">
        <name>FMN</name>
        <dbReference type="ChEBI" id="CHEBI:58210"/>
    </cofactor>
</comment>
<evidence type="ECO:0000256" key="1">
    <source>
        <dbReference type="ARBA" id="ARBA00001917"/>
    </source>
</evidence>
<dbReference type="PANTHER" id="PTHR22893">
    <property type="entry name" value="NADH OXIDOREDUCTASE-RELATED"/>
    <property type="match status" value="1"/>
</dbReference>
<dbReference type="GO" id="GO:0010181">
    <property type="term" value="F:FMN binding"/>
    <property type="evidence" value="ECO:0007669"/>
    <property type="project" value="InterPro"/>
</dbReference>
<accession>A0A5J5FAB3</accession>
<keyword evidence="3" id="KW-0560">Oxidoreductase</keyword>
<gene>
    <name evidence="5" type="ORF">FN846DRAFT_928402</name>
</gene>
<keyword evidence="6" id="KW-1185">Reference proteome</keyword>
<proteinExistence type="inferred from homology"/>
<dbReference type="PANTHER" id="PTHR22893:SF93">
    <property type="entry name" value="HYPOTHETICAL OXIDOREDUCTASE (EUROFUNG)"/>
    <property type="match status" value="1"/>
</dbReference>
<protein>
    <recommendedName>
        <fullName evidence="4">NADH:flavin oxidoreductase/NADH oxidase N-terminal domain-containing protein</fullName>
    </recommendedName>
</protein>
<evidence type="ECO:0000256" key="3">
    <source>
        <dbReference type="ARBA" id="ARBA00023002"/>
    </source>
</evidence>
<name>A0A5J5FAB3_9PEZI</name>
<evidence type="ECO:0000256" key="2">
    <source>
        <dbReference type="ARBA" id="ARBA00005979"/>
    </source>
</evidence>
<dbReference type="SUPFAM" id="SSF51395">
    <property type="entry name" value="FMN-linked oxidoreductases"/>
    <property type="match status" value="1"/>
</dbReference>
<comment type="similarity">
    <text evidence="2">Belongs to the NADH:flavin oxidoreductase/NADH oxidase family.</text>
</comment>
<dbReference type="Pfam" id="PF00724">
    <property type="entry name" value="Oxidored_FMN"/>
    <property type="match status" value="1"/>
</dbReference>
<feature type="domain" description="NADH:flavin oxidoreductase/NADH oxidase N-terminal" evidence="4">
    <location>
        <begin position="10"/>
        <end position="365"/>
    </location>
</feature>
<evidence type="ECO:0000313" key="5">
    <source>
        <dbReference type="EMBL" id="KAA8913743.1"/>
    </source>
</evidence>
<sequence>MPVIDRSDSKLFTPLTIGNGALQLSHRVVHAPLTRCRGIPVGSSEPCRDWMADELLAEYYTQRATPGGLIITEALAVSVEAGATPGIPGIYLPEQAAGWKKVVDAVHAQGAYIYAQIWHGGRTSVSQLIGKPAVSASAVPITDEVCPGTGCKFEDDPPREMTVEDIKNTVAQFVVCAKNAIEAGFDGIELHGANGYLLDQFLNDNINKRTDDYGGSPEKRCRFVLELVDAVVAAIGQEKVAIRLTPFGLFNQTRGSQRLETWGHLCREIKRKYQLSYVHFIEPRYEQIIAPEEKEGFLTSWGLKDITLDSFREIMGDTPFFSAGGWNHTNSWGLIESGKYDALVYGRYFLANPDFIDRLRKGLPFNKYDRNRFYGPFPEREPGYIDYPRFENLDRWNGQVVSY</sequence>
<dbReference type="GO" id="GO:0005829">
    <property type="term" value="C:cytosol"/>
    <property type="evidence" value="ECO:0007669"/>
    <property type="project" value="UniProtKB-ARBA"/>
</dbReference>
<dbReference type="Proteomes" id="UP000326924">
    <property type="component" value="Unassembled WGS sequence"/>
</dbReference>
<dbReference type="FunFam" id="3.20.20.70:FF:000059">
    <property type="entry name" value="N-ethylmaleimide reductase, FMN-linked"/>
    <property type="match status" value="1"/>
</dbReference>
<reference evidence="5 6" key="1">
    <citation type="submission" date="2019-09" db="EMBL/GenBank/DDBJ databases">
        <title>Draft genome of the ectomycorrhizal ascomycete Sphaerosporella brunnea.</title>
        <authorList>
            <consortium name="DOE Joint Genome Institute"/>
            <person name="Benucci G.M."/>
            <person name="Marozzi G."/>
            <person name="Antonielli L."/>
            <person name="Sanchez S."/>
            <person name="Marco P."/>
            <person name="Wang X."/>
            <person name="Falini L.B."/>
            <person name="Barry K."/>
            <person name="Haridas S."/>
            <person name="Lipzen A."/>
            <person name="Labutti K."/>
            <person name="Grigoriev I.V."/>
            <person name="Murat C."/>
            <person name="Martin F."/>
            <person name="Albertini E."/>
            <person name="Donnini D."/>
            <person name="Bonito G."/>
        </authorList>
    </citation>
    <scope>NUCLEOTIDE SEQUENCE [LARGE SCALE GENOMIC DNA]</scope>
    <source>
        <strain evidence="5 6">Sb_GMNB300</strain>
    </source>
</reference>